<evidence type="ECO:0000259" key="2">
    <source>
        <dbReference type="Pfam" id="PF20066"/>
    </source>
</evidence>
<dbReference type="Pfam" id="PF20066">
    <property type="entry name" value="Glyoxalase_8"/>
    <property type="match status" value="1"/>
</dbReference>
<dbReference type="Proteomes" id="UP000225972">
    <property type="component" value="Unassembled WGS sequence"/>
</dbReference>
<dbReference type="InterPro" id="IPR045517">
    <property type="entry name" value="Glyoxalase_8"/>
</dbReference>
<keyword evidence="4" id="KW-1185">Reference proteome</keyword>
<accession>A0A238JAS2</accession>
<evidence type="ECO:0000313" key="3">
    <source>
        <dbReference type="EMBL" id="SMX27699.1"/>
    </source>
</evidence>
<name>A0A238JAS2_9RHOB</name>
<protein>
    <recommendedName>
        <fullName evidence="2">Glyoxalase-related protein domain-containing protein</fullName>
    </recommendedName>
</protein>
<proteinExistence type="predicted"/>
<dbReference type="EMBL" id="FXXP01000001">
    <property type="protein sequence ID" value="SMX27699.1"/>
    <property type="molecule type" value="Genomic_DNA"/>
</dbReference>
<organism evidence="3 4">
    <name type="scientific">Pelagimonas phthalicica</name>
    <dbReference type="NCBI Taxonomy" id="1037362"/>
    <lineage>
        <taxon>Bacteria</taxon>
        <taxon>Pseudomonadati</taxon>
        <taxon>Pseudomonadota</taxon>
        <taxon>Alphaproteobacteria</taxon>
        <taxon>Rhodobacterales</taxon>
        <taxon>Roseobacteraceae</taxon>
        <taxon>Pelagimonas</taxon>
    </lineage>
</organism>
<dbReference type="RefSeq" id="WP_099244058.1">
    <property type="nucleotide sequence ID" value="NZ_FXXP01000001.1"/>
</dbReference>
<feature type="domain" description="Glyoxalase-related protein" evidence="2">
    <location>
        <begin position="1"/>
        <end position="141"/>
    </location>
</feature>
<gene>
    <name evidence="3" type="ORF">TRP8649_01809</name>
</gene>
<feature type="region of interest" description="Disordered" evidence="1">
    <location>
        <begin position="121"/>
        <end position="143"/>
    </location>
</feature>
<reference evidence="4" key="1">
    <citation type="submission" date="2017-05" db="EMBL/GenBank/DDBJ databases">
        <authorList>
            <person name="Rodrigo-Torres L."/>
            <person name="Arahal R. D."/>
            <person name="Lucena T."/>
        </authorList>
    </citation>
    <scope>NUCLEOTIDE SEQUENCE [LARGE SCALE GENOMIC DNA]</scope>
    <source>
        <strain evidence="4">CECT 8649</strain>
    </source>
</reference>
<sequence length="143" mass="16017">MTRPLPSLTEAKDLAKRLRRKLTEAGTPIGHAQSLERVAHQHGFRDWNTMRAEIRNGPPKGWAVGETVNGTYLSQPFRATVVSIKIVKPGWFHVGLDLHEAVDVVRSKRFSNLRKRIRGVVGPKGHSAEKTSNGEPQLKIDLR</sequence>
<evidence type="ECO:0000313" key="4">
    <source>
        <dbReference type="Proteomes" id="UP000225972"/>
    </source>
</evidence>
<dbReference type="AlphaFoldDB" id="A0A238JAS2"/>
<evidence type="ECO:0000256" key="1">
    <source>
        <dbReference type="SAM" id="MobiDB-lite"/>
    </source>
</evidence>
<dbReference type="OrthoDB" id="7350221at2"/>